<dbReference type="OrthoDB" id="5296287at2759"/>
<organism evidence="7 8">
    <name type="scientific">Aspergillus terreus</name>
    <dbReference type="NCBI Taxonomy" id="33178"/>
    <lineage>
        <taxon>Eukaryota</taxon>
        <taxon>Fungi</taxon>
        <taxon>Dikarya</taxon>
        <taxon>Ascomycota</taxon>
        <taxon>Pezizomycotina</taxon>
        <taxon>Eurotiomycetes</taxon>
        <taxon>Eurotiomycetidae</taxon>
        <taxon>Eurotiales</taxon>
        <taxon>Aspergillaceae</taxon>
        <taxon>Aspergillus</taxon>
        <taxon>Aspergillus subgen. Circumdati</taxon>
    </lineage>
</organism>
<proteinExistence type="predicted"/>
<dbReference type="PROSITE" id="PS50048">
    <property type="entry name" value="ZN2_CY6_FUNGAL_2"/>
    <property type="match status" value="1"/>
</dbReference>
<dbReference type="PROSITE" id="PS00463">
    <property type="entry name" value="ZN2_CY6_FUNGAL_1"/>
    <property type="match status" value="1"/>
</dbReference>
<keyword evidence="1" id="KW-0479">Metal-binding</keyword>
<dbReference type="Pfam" id="PF04082">
    <property type="entry name" value="Fungal_trans"/>
    <property type="match status" value="1"/>
</dbReference>
<evidence type="ECO:0000256" key="3">
    <source>
        <dbReference type="ARBA" id="ARBA00023125"/>
    </source>
</evidence>
<dbReference type="GO" id="GO:0008270">
    <property type="term" value="F:zinc ion binding"/>
    <property type="evidence" value="ECO:0007669"/>
    <property type="project" value="InterPro"/>
</dbReference>
<keyword evidence="3" id="KW-0238">DNA-binding</keyword>
<dbReference type="SMART" id="SM00066">
    <property type="entry name" value="GAL4"/>
    <property type="match status" value="1"/>
</dbReference>
<dbReference type="GO" id="GO:0006351">
    <property type="term" value="P:DNA-templated transcription"/>
    <property type="evidence" value="ECO:0007669"/>
    <property type="project" value="InterPro"/>
</dbReference>
<dbReference type="InterPro" id="IPR007219">
    <property type="entry name" value="XnlR_reg_dom"/>
</dbReference>
<accession>A0A5M3YPR0</accession>
<dbReference type="GO" id="GO:0000981">
    <property type="term" value="F:DNA-binding transcription factor activity, RNA polymerase II-specific"/>
    <property type="evidence" value="ECO:0007669"/>
    <property type="project" value="InterPro"/>
</dbReference>
<dbReference type="CDD" id="cd12148">
    <property type="entry name" value="fungal_TF_MHR"/>
    <property type="match status" value="1"/>
</dbReference>
<dbReference type="SMART" id="SM00906">
    <property type="entry name" value="Fungal_trans"/>
    <property type="match status" value="1"/>
</dbReference>
<dbReference type="CDD" id="cd00067">
    <property type="entry name" value="GAL4"/>
    <property type="match status" value="1"/>
</dbReference>
<feature type="region of interest" description="Disordered" evidence="6">
    <location>
        <begin position="13"/>
        <end position="58"/>
    </location>
</feature>
<feature type="region of interest" description="Disordered" evidence="6">
    <location>
        <begin position="187"/>
        <end position="208"/>
    </location>
</feature>
<dbReference type="InterPro" id="IPR001138">
    <property type="entry name" value="Zn2Cys6_DnaBD"/>
</dbReference>
<evidence type="ECO:0000313" key="7">
    <source>
        <dbReference type="EMBL" id="GFF12811.1"/>
    </source>
</evidence>
<dbReference type="GO" id="GO:0003677">
    <property type="term" value="F:DNA binding"/>
    <property type="evidence" value="ECO:0007669"/>
    <property type="project" value="UniProtKB-KW"/>
</dbReference>
<sequence>MDDAFDYLSFNTPLDDSFLPIAESQETRQRPPADWKWGSAPMSPSSSQPPPFAFNPYSLPHTFDRPPLDAYPSSSSRSSYDLSAPVPKVAIPRATSISTHSQRRRSARACEPCRQRKIKCDGNKPACRQCLDQNVQCHYVDVKRVRDQKQLSVLTRKVHRYEKLLGEIEHESEGMVARRIRRTLRTSDQISSAEEDSCGSDDETSSMGSLEEIDLIEEDLNRDERSVATGFFGKNSEVSWLQRLEDESGRDNVMRTDDSPTGPARETPIAAVNYYLDDLNIPLLETVDPYALPEREVADQYFDAYMDSVHPSFMVLRRETFTAQYRQAWTRRPPRRWLAILNMVFAIGCRYCLFNSKGAGGDGDADDLVYLNRARKLSLSGNVLFEHADLQQVQVEFLAALYLFVTGQVNRAFKLSSLAFRSALALGINLRFVDHRVHHASKEARTRLWWSIYILEHLLTAVTGRASCVSEGLSSTPLPMPFDEDRLDHPDVINLFQDPQLRLTRLKMTLLQTDEEARASADWLATCEPSSSLFFHCLVDLVTTTQTIISTVYSIQGLREQPSRLEQRIRKYSHTLDVWRAKLPQCCRFTAGPDTDCLRLHGNGSVPHLQREKVLIALNYYSSRIILCRPCLSTGAWRGRSHSPRSHSPADGTASRPPNNRRSSVPGTSSGHRSRMRAQMSVICLRAACTLIDIFPDTPDMLWLTRYTPWWSVLHFLMQACTALLLGLFHTATNNHSTSVSAPGTPTHASAPAKPAAFPLNLSIPRDSGIRVGSGAKTTVVDDSISTTEMLDHVRKAFHWLHAMSRSDPASKRAFVLCDGFIRRIAPAAELDISGFPDGTGMAAMSSGGEMSSLEESLNV</sequence>
<keyword evidence="8" id="KW-1185">Reference proteome</keyword>
<evidence type="ECO:0000256" key="2">
    <source>
        <dbReference type="ARBA" id="ARBA00023015"/>
    </source>
</evidence>
<dbReference type="PANTHER" id="PTHR47654">
    <property type="entry name" value="ZN(II)2CYS6 TRANSCRIPTION FACTOR (EUROFUNG)-RELATED"/>
    <property type="match status" value="1"/>
</dbReference>
<feature type="compositionally biased region" description="Acidic residues" evidence="6">
    <location>
        <begin position="193"/>
        <end position="204"/>
    </location>
</feature>
<dbReference type="InterPro" id="IPR036864">
    <property type="entry name" value="Zn2-C6_fun-type_DNA-bd_sf"/>
</dbReference>
<dbReference type="Proteomes" id="UP000452235">
    <property type="component" value="Unassembled WGS sequence"/>
</dbReference>
<name>A0A5M3YPR0_ASPTE</name>
<dbReference type="VEuPathDB" id="FungiDB:ATEG_01811"/>
<dbReference type="PANTHER" id="PTHR47654:SF4">
    <property type="entry name" value="ZN(II)2CYS6 TRANSCRIPTION FACTOR (EUROFUNG)"/>
    <property type="match status" value="1"/>
</dbReference>
<dbReference type="AlphaFoldDB" id="A0A5M3YPR0"/>
<dbReference type="Pfam" id="PF00172">
    <property type="entry name" value="Zn_clus"/>
    <property type="match status" value="1"/>
</dbReference>
<protein>
    <submittedName>
        <fullName evidence="7">Fungal specific transcription factor</fullName>
    </submittedName>
</protein>
<reference evidence="7 8" key="1">
    <citation type="submission" date="2020-01" db="EMBL/GenBank/DDBJ databases">
        <title>Aspergillus terreus IFO 6365 whole genome shotgun sequence.</title>
        <authorList>
            <person name="Kanamasa S."/>
            <person name="Takahashi H."/>
        </authorList>
    </citation>
    <scope>NUCLEOTIDE SEQUENCE [LARGE SCALE GENOMIC DNA]</scope>
    <source>
        <strain evidence="7 8">IFO 6365</strain>
    </source>
</reference>
<dbReference type="EMBL" id="BLJY01000001">
    <property type="protein sequence ID" value="GFF12811.1"/>
    <property type="molecule type" value="Genomic_DNA"/>
</dbReference>
<evidence type="ECO:0000256" key="6">
    <source>
        <dbReference type="SAM" id="MobiDB-lite"/>
    </source>
</evidence>
<gene>
    <name evidence="7" type="ORF">ATEIFO6365_0001103500</name>
</gene>
<evidence type="ECO:0000256" key="4">
    <source>
        <dbReference type="ARBA" id="ARBA00023163"/>
    </source>
</evidence>
<dbReference type="Gene3D" id="4.10.240.10">
    <property type="entry name" value="Zn(2)-C6 fungal-type DNA-binding domain"/>
    <property type="match status" value="1"/>
</dbReference>
<keyword evidence="4" id="KW-0804">Transcription</keyword>
<feature type="region of interest" description="Disordered" evidence="6">
    <location>
        <begin position="640"/>
        <end position="674"/>
    </location>
</feature>
<keyword evidence="2" id="KW-0805">Transcription regulation</keyword>
<feature type="compositionally biased region" description="Polar residues" evidence="6">
    <location>
        <begin position="656"/>
        <end position="671"/>
    </location>
</feature>
<evidence type="ECO:0000256" key="1">
    <source>
        <dbReference type="ARBA" id="ARBA00022723"/>
    </source>
</evidence>
<comment type="caution">
    <text evidence="7">The sequence shown here is derived from an EMBL/GenBank/DDBJ whole genome shotgun (WGS) entry which is preliminary data.</text>
</comment>
<dbReference type="InterPro" id="IPR053230">
    <property type="entry name" value="Trans_reg_galc"/>
</dbReference>
<dbReference type="SUPFAM" id="SSF57701">
    <property type="entry name" value="Zn2/Cys6 DNA-binding domain"/>
    <property type="match status" value="1"/>
</dbReference>
<evidence type="ECO:0000313" key="8">
    <source>
        <dbReference type="Proteomes" id="UP000452235"/>
    </source>
</evidence>
<dbReference type="GO" id="GO:0009893">
    <property type="term" value="P:positive regulation of metabolic process"/>
    <property type="evidence" value="ECO:0007669"/>
    <property type="project" value="UniProtKB-ARBA"/>
</dbReference>
<evidence type="ECO:0000256" key="5">
    <source>
        <dbReference type="ARBA" id="ARBA00023242"/>
    </source>
</evidence>
<keyword evidence="5" id="KW-0539">Nucleus</keyword>